<accession>A0ABR7MWM2</accession>
<feature type="coiled-coil region" evidence="1">
    <location>
        <begin position="3"/>
        <end position="40"/>
    </location>
</feature>
<evidence type="ECO:0000313" key="3">
    <source>
        <dbReference type="Proteomes" id="UP000637513"/>
    </source>
</evidence>
<dbReference type="RefSeq" id="WP_249305635.1">
    <property type="nucleotide sequence ID" value="NZ_JACRSW010000035.1"/>
</dbReference>
<dbReference type="EMBL" id="JACRSW010000035">
    <property type="protein sequence ID" value="MBC8558186.1"/>
    <property type="molecule type" value="Genomic_DNA"/>
</dbReference>
<reference evidence="2 3" key="1">
    <citation type="submission" date="2020-08" db="EMBL/GenBank/DDBJ databases">
        <title>Genome public.</title>
        <authorList>
            <person name="Liu C."/>
            <person name="Sun Q."/>
        </authorList>
    </citation>
    <scope>NUCLEOTIDE SEQUENCE [LARGE SCALE GENOMIC DNA]</scope>
    <source>
        <strain evidence="2 3">BX3</strain>
    </source>
</reference>
<keyword evidence="3" id="KW-1185">Reference proteome</keyword>
<evidence type="ECO:0000256" key="1">
    <source>
        <dbReference type="SAM" id="Coils"/>
    </source>
</evidence>
<evidence type="ECO:0000313" key="2">
    <source>
        <dbReference type="EMBL" id="MBC8558186.1"/>
    </source>
</evidence>
<organism evidence="2 3">
    <name type="scientific">Jutongia hominis</name>
    <dbReference type="NCBI Taxonomy" id="2763664"/>
    <lineage>
        <taxon>Bacteria</taxon>
        <taxon>Bacillati</taxon>
        <taxon>Bacillota</taxon>
        <taxon>Clostridia</taxon>
        <taxon>Lachnospirales</taxon>
        <taxon>Lachnospiraceae</taxon>
        <taxon>Jutongia</taxon>
    </lineage>
</organism>
<name>A0ABR7MWM2_9FIRM</name>
<proteinExistence type="predicted"/>
<keyword evidence="1" id="KW-0175">Coiled coil</keyword>
<sequence length="90" mass="10513">MTKKELEAKVEEIRKYKTMIEEASNIEKALEAEVISYMNENNLTEELTDTAKITYKSQTRATLDKKRLEEDLGSLEEYTKTTTYSVLRIK</sequence>
<gene>
    <name evidence="2" type="ORF">H8700_10775</name>
</gene>
<comment type="caution">
    <text evidence="2">The sequence shown here is derived from an EMBL/GenBank/DDBJ whole genome shotgun (WGS) entry which is preliminary data.</text>
</comment>
<dbReference type="Proteomes" id="UP000637513">
    <property type="component" value="Unassembled WGS sequence"/>
</dbReference>
<protein>
    <submittedName>
        <fullName evidence="2">Uncharacterized protein</fullName>
    </submittedName>
</protein>